<organism evidence="13 14">
    <name type="scientific">Streptomyces yanii</name>
    <dbReference type="NCBI Taxonomy" id="78510"/>
    <lineage>
        <taxon>Bacteria</taxon>
        <taxon>Bacillati</taxon>
        <taxon>Actinomycetota</taxon>
        <taxon>Actinomycetes</taxon>
        <taxon>Kitasatosporales</taxon>
        <taxon>Streptomycetaceae</taxon>
        <taxon>Streptomyces</taxon>
    </lineage>
</organism>
<dbReference type="Gene3D" id="2.40.30.10">
    <property type="entry name" value="Translation factors"/>
    <property type="match status" value="1"/>
</dbReference>
<dbReference type="PRINTS" id="PR00410">
    <property type="entry name" value="PHEHYDRXLASE"/>
</dbReference>
<evidence type="ECO:0000256" key="6">
    <source>
        <dbReference type="ARBA" id="ARBA00023004"/>
    </source>
</evidence>
<keyword evidence="3 10" id="KW-0349">Heme</keyword>
<dbReference type="InterPro" id="IPR012292">
    <property type="entry name" value="Globin/Proto"/>
</dbReference>
<evidence type="ECO:0000256" key="8">
    <source>
        <dbReference type="ARBA" id="ARBA00048649"/>
    </source>
</evidence>
<keyword evidence="6" id="KW-0408">Iron</keyword>
<evidence type="ECO:0000256" key="4">
    <source>
        <dbReference type="ARBA" id="ARBA00022621"/>
    </source>
</evidence>
<dbReference type="InterPro" id="IPR000971">
    <property type="entry name" value="Globin"/>
</dbReference>
<dbReference type="PANTHER" id="PTHR43396">
    <property type="entry name" value="FLAVOHEMOPROTEIN"/>
    <property type="match status" value="1"/>
</dbReference>
<dbReference type="InterPro" id="IPR039261">
    <property type="entry name" value="FNR_nucleotide-bd"/>
</dbReference>
<sequence length="401" mass="43580">MLSPESAAVIRATLPAVGGALDEITARFYGTMFAEQPELLDGLFNRGNQASGEQRRALAGSIASFAQALLADPDTRPDALLARIAHKHAALGVTEDQYTIVHKYLFRAIGDVLGEAVTPEVAAAWDEVYWLMAGALIAQEARLYQEAQVDPRHPWRQWNVVERREESPDVASFLLSPADDGPVPPARAGQYVSVRVLMPDGIHQTRQYSLSNAPGDRLRRITVKRVASVAEAPEGEVSNQLHRTVRTGGELTLSASFGDVVLDDADTPLVLVSAGIGCTPMVAMLEHLAATGSARPVHVLHADRTPADHALRADTRHLVEQLPDARAEFWYEQDAAEEPGSRTGLMDLDGLDLPADADVYLCGSLPFMRAVRTQLLQAGIPARRIRYEVFGPDLWLAHAEG</sequence>
<dbReference type="CDD" id="cd14782">
    <property type="entry name" value="FHb-globin_2"/>
    <property type="match status" value="1"/>
</dbReference>
<dbReference type="InterPro" id="IPR009050">
    <property type="entry name" value="Globin-like_sf"/>
</dbReference>
<dbReference type="Gene3D" id="3.40.50.80">
    <property type="entry name" value="Nucleotide-binding domain of ferredoxin-NADP reductase (FNR) module"/>
    <property type="match status" value="1"/>
</dbReference>
<dbReference type="PROSITE" id="PS51384">
    <property type="entry name" value="FAD_FR"/>
    <property type="match status" value="1"/>
</dbReference>
<accession>A0ABV5R875</accession>
<evidence type="ECO:0000256" key="3">
    <source>
        <dbReference type="ARBA" id="ARBA00022617"/>
    </source>
</evidence>
<dbReference type="EMBL" id="JBHMCG010000078">
    <property type="protein sequence ID" value="MFB9574048.1"/>
    <property type="molecule type" value="Genomic_DNA"/>
</dbReference>
<dbReference type="PANTHER" id="PTHR43396:SF3">
    <property type="entry name" value="FLAVOHEMOPROTEIN"/>
    <property type="match status" value="1"/>
</dbReference>
<keyword evidence="14" id="KW-1185">Reference proteome</keyword>
<comment type="caution">
    <text evidence="13">The sequence shown here is derived from an EMBL/GenBank/DDBJ whole genome shotgun (WGS) entry which is preliminary data.</text>
</comment>
<evidence type="ECO:0000259" key="11">
    <source>
        <dbReference type="PROSITE" id="PS01033"/>
    </source>
</evidence>
<evidence type="ECO:0000256" key="10">
    <source>
        <dbReference type="RuleBase" id="RU000356"/>
    </source>
</evidence>
<evidence type="ECO:0000256" key="2">
    <source>
        <dbReference type="ARBA" id="ARBA00012229"/>
    </source>
</evidence>
<dbReference type="PROSITE" id="PS01033">
    <property type="entry name" value="GLOBIN"/>
    <property type="match status" value="1"/>
</dbReference>
<reference evidence="13 14" key="1">
    <citation type="submission" date="2024-09" db="EMBL/GenBank/DDBJ databases">
        <authorList>
            <person name="Sun Q."/>
            <person name="Mori K."/>
        </authorList>
    </citation>
    <scope>NUCLEOTIDE SEQUENCE [LARGE SCALE GENOMIC DNA]</scope>
    <source>
        <strain evidence="13 14">JCM 3331</strain>
    </source>
</reference>
<protein>
    <recommendedName>
        <fullName evidence="2">nitric oxide dioxygenase</fullName>
        <ecNumber evidence="2">1.14.12.17</ecNumber>
    </recommendedName>
</protein>
<keyword evidence="10" id="KW-0813">Transport</keyword>
<evidence type="ECO:0000256" key="7">
    <source>
        <dbReference type="ARBA" id="ARBA00023027"/>
    </source>
</evidence>
<feature type="domain" description="FAD-binding FR-type" evidence="12">
    <location>
        <begin position="153"/>
        <end position="263"/>
    </location>
</feature>
<comment type="similarity">
    <text evidence="1">In the C-terminal section; belongs to the flavoprotein pyridine nucleotide cytochrome reductase family.</text>
</comment>
<dbReference type="Pfam" id="PF00175">
    <property type="entry name" value="NAD_binding_1"/>
    <property type="match status" value="1"/>
</dbReference>
<dbReference type="SUPFAM" id="SSF63380">
    <property type="entry name" value="Riboflavin synthase domain-like"/>
    <property type="match status" value="1"/>
</dbReference>
<dbReference type="Gene3D" id="1.10.490.10">
    <property type="entry name" value="Globins"/>
    <property type="match status" value="1"/>
</dbReference>
<comment type="catalytic activity">
    <reaction evidence="9">
        <text>2 nitric oxide + NADPH + 2 O2 = 2 nitrate + NADP(+) + H(+)</text>
        <dbReference type="Rhea" id="RHEA:19465"/>
        <dbReference type="ChEBI" id="CHEBI:15378"/>
        <dbReference type="ChEBI" id="CHEBI:15379"/>
        <dbReference type="ChEBI" id="CHEBI:16480"/>
        <dbReference type="ChEBI" id="CHEBI:17632"/>
        <dbReference type="ChEBI" id="CHEBI:57783"/>
        <dbReference type="ChEBI" id="CHEBI:58349"/>
        <dbReference type="EC" id="1.14.12.17"/>
    </reaction>
</comment>
<dbReference type="RefSeq" id="WP_345514533.1">
    <property type="nucleotide sequence ID" value="NZ_BAAAXD010000028.1"/>
</dbReference>
<dbReference type="Proteomes" id="UP001589710">
    <property type="component" value="Unassembled WGS sequence"/>
</dbReference>
<dbReference type="CDD" id="cd06184">
    <property type="entry name" value="flavohem_like_fad_nad_binding"/>
    <property type="match status" value="1"/>
</dbReference>
<feature type="domain" description="Globin" evidence="11">
    <location>
        <begin position="1"/>
        <end position="141"/>
    </location>
</feature>
<proteinExistence type="inferred from homology"/>
<comment type="catalytic activity">
    <reaction evidence="8">
        <text>2 nitric oxide + NADH + 2 O2 = 2 nitrate + NAD(+) + H(+)</text>
        <dbReference type="Rhea" id="RHEA:19469"/>
        <dbReference type="ChEBI" id="CHEBI:15378"/>
        <dbReference type="ChEBI" id="CHEBI:15379"/>
        <dbReference type="ChEBI" id="CHEBI:16480"/>
        <dbReference type="ChEBI" id="CHEBI:17632"/>
        <dbReference type="ChEBI" id="CHEBI:57540"/>
        <dbReference type="ChEBI" id="CHEBI:57945"/>
        <dbReference type="EC" id="1.14.12.17"/>
    </reaction>
</comment>
<keyword evidence="5" id="KW-0479">Metal-binding</keyword>
<keyword evidence="4 10" id="KW-0561">Oxygen transport</keyword>
<evidence type="ECO:0000256" key="1">
    <source>
        <dbReference type="ARBA" id="ARBA00006401"/>
    </source>
</evidence>
<gene>
    <name evidence="13" type="ORF">ACFFTL_17510</name>
</gene>
<evidence type="ECO:0000313" key="14">
    <source>
        <dbReference type="Proteomes" id="UP001589710"/>
    </source>
</evidence>
<name>A0ABV5R875_9ACTN</name>
<evidence type="ECO:0000259" key="12">
    <source>
        <dbReference type="PROSITE" id="PS51384"/>
    </source>
</evidence>
<dbReference type="Pfam" id="PF00042">
    <property type="entry name" value="Globin"/>
    <property type="match status" value="1"/>
</dbReference>
<evidence type="ECO:0000256" key="5">
    <source>
        <dbReference type="ARBA" id="ARBA00022723"/>
    </source>
</evidence>
<dbReference type="InterPro" id="IPR017938">
    <property type="entry name" value="Riboflavin_synthase-like_b-brl"/>
</dbReference>
<dbReference type="SUPFAM" id="SSF46458">
    <property type="entry name" value="Globin-like"/>
    <property type="match status" value="1"/>
</dbReference>
<evidence type="ECO:0000256" key="9">
    <source>
        <dbReference type="ARBA" id="ARBA00049433"/>
    </source>
</evidence>
<dbReference type="SUPFAM" id="SSF52343">
    <property type="entry name" value="Ferredoxin reductase-like, C-terminal NADP-linked domain"/>
    <property type="match status" value="1"/>
</dbReference>
<dbReference type="InterPro" id="IPR001433">
    <property type="entry name" value="OxRdtase_FAD/NAD-bd"/>
</dbReference>
<dbReference type="EC" id="1.14.12.17" evidence="2"/>
<comment type="similarity">
    <text evidence="10">Belongs to the globin family.</text>
</comment>
<keyword evidence="7" id="KW-0520">NAD</keyword>
<dbReference type="InterPro" id="IPR017927">
    <property type="entry name" value="FAD-bd_FR_type"/>
</dbReference>
<evidence type="ECO:0000313" key="13">
    <source>
        <dbReference type="EMBL" id="MFB9574048.1"/>
    </source>
</evidence>